<accession>A0A9P4S892</accession>
<dbReference type="AlphaFoldDB" id="A0A9P4S892"/>
<evidence type="ECO:0008006" key="3">
    <source>
        <dbReference type="Google" id="ProtNLM"/>
    </source>
</evidence>
<sequence>MSFGFGVGDIVTCSRLAVKTYDALKSAPSEFADLRLEIGSLNSTLKALAEEEKSPTSLIHLSTPSRRADLRIIIENCKTGLEALQSIASKYHSLAPSEKTSIRELLRFAAKDKQGLREKLAIHTSSFNIFLTSLTHSSLGRLE</sequence>
<feature type="non-terminal residue" evidence="1">
    <location>
        <position position="143"/>
    </location>
</feature>
<evidence type="ECO:0000313" key="2">
    <source>
        <dbReference type="Proteomes" id="UP000799429"/>
    </source>
</evidence>
<evidence type="ECO:0000313" key="1">
    <source>
        <dbReference type="EMBL" id="KAF2837880.1"/>
    </source>
</evidence>
<gene>
    <name evidence="1" type="ORF">M501DRAFT_910152</name>
</gene>
<reference evidence="1" key="1">
    <citation type="journal article" date="2020" name="Stud. Mycol.">
        <title>101 Dothideomycetes genomes: a test case for predicting lifestyles and emergence of pathogens.</title>
        <authorList>
            <person name="Haridas S."/>
            <person name="Albert R."/>
            <person name="Binder M."/>
            <person name="Bloem J."/>
            <person name="Labutti K."/>
            <person name="Salamov A."/>
            <person name="Andreopoulos B."/>
            <person name="Baker S."/>
            <person name="Barry K."/>
            <person name="Bills G."/>
            <person name="Bluhm B."/>
            <person name="Cannon C."/>
            <person name="Castanera R."/>
            <person name="Culley D."/>
            <person name="Daum C."/>
            <person name="Ezra D."/>
            <person name="Gonzalez J."/>
            <person name="Henrissat B."/>
            <person name="Kuo A."/>
            <person name="Liang C."/>
            <person name="Lipzen A."/>
            <person name="Lutzoni F."/>
            <person name="Magnuson J."/>
            <person name="Mondo S."/>
            <person name="Nolan M."/>
            <person name="Ohm R."/>
            <person name="Pangilinan J."/>
            <person name="Park H.-J."/>
            <person name="Ramirez L."/>
            <person name="Alfaro M."/>
            <person name="Sun H."/>
            <person name="Tritt A."/>
            <person name="Yoshinaga Y."/>
            <person name="Zwiers L.-H."/>
            <person name="Turgeon B."/>
            <person name="Goodwin S."/>
            <person name="Spatafora J."/>
            <person name="Crous P."/>
            <person name="Grigoriev I."/>
        </authorList>
    </citation>
    <scope>NUCLEOTIDE SEQUENCE</scope>
    <source>
        <strain evidence="1">CBS 101060</strain>
    </source>
</reference>
<keyword evidence="2" id="KW-1185">Reference proteome</keyword>
<dbReference type="PANTHER" id="PTHR38886:SF1">
    <property type="entry name" value="NACHT-NTPASE AND P-LOOP NTPASES N-TERMINAL DOMAIN-CONTAINING PROTEIN"/>
    <property type="match status" value="1"/>
</dbReference>
<protein>
    <recommendedName>
        <fullName evidence="3">NACHT-NTPase and P-loop NTPases N-terminal domain-containing protein</fullName>
    </recommendedName>
</protein>
<dbReference type="Proteomes" id="UP000799429">
    <property type="component" value="Unassembled WGS sequence"/>
</dbReference>
<dbReference type="OrthoDB" id="5404564at2759"/>
<name>A0A9P4S892_9PEZI</name>
<comment type="caution">
    <text evidence="1">The sequence shown here is derived from an EMBL/GenBank/DDBJ whole genome shotgun (WGS) entry which is preliminary data.</text>
</comment>
<organism evidence="1 2">
    <name type="scientific">Patellaria atrata CBS 101060</name>
    <dbReference type="NCBI Taxonomy" id="1346257"/>
    <lineage>
        <taxon>Eukaryota</taxon>
        <taxon>Fungi</taxon>
        <taxon>Dikarya</taxon>
        <taxon>Ascomycota</taxon>
        <taxon>Pezizomycotina</taxon>
        <taxon>Dothideomycetes</taxon>
        <taxon>Dothideomycetes incertae sedis</taxon>
        <taxon>Patellariales</taxon>
        <taxon>Patellariaceae</taxon>
        <taxon>Patellaria</taxon>
    </lineage>
</organism>
<dbReference type="PANTHER" id="PTHR38886">
    <property type="entry name" value="SESA DOMAIN-CONTAINING PROTEIN"/>
    <property type="match status" value="1"/>
</dbReference>
<dbReference type="EMBL" id="MU006098">
    <property type="protein sequence ID" value="KAF2837880.1"/>
    <property type="molecule type" value="Genomic_DNA"/>
</dbReference>
<proteinExistence type="predicted"/>